<dbReference type="Gene3D" id="3.10.390.10">
    <property type="entry name" value="SAND domain-like"/>
    <property type="match status" value="1"/>
</dbReference>
<dbReference type="PROSITE" id="PS50864">
    <property type="entry name" value="SAND"/>
    <property type="match status" value="1"/>
</dbReference>
<proteinExistence type="predicted"/>
<evidence type="ECO:0000313" key="3">
    <source>
        <dbReference type="Proteomes" id="UP000472260"/>
    </source>
</evidence>
<feature type="domain" description="SAND" evidence="1">
    <location>
        <begin position="34"/>
        <end position="95"/>
    </location>
</feature>
<name>A0A671NXA0_9TELE</name>
<keyword evidence="3" id="KW-1185">Reference proteome</keyword>
<dbReference type="AlphaFoldDB" id="A0A671NXA0"/>
<reference evidence="2" key="1">
    <citation type="submission" date="2025-08" db="UniProtKB">
        <authorList>
            <consortium name="Ensembl"/>
        </authorList>
    </citation>
    <scope>IDENTIFICATION</scope>
</reference>
<dbReference type="Pfam" id="PF01342">
    <property type="entry name" value="SAND"/>
    <property type="match status" value="1"/>
</dbReference>
<dbReference type="GO" id="GO:0003677">
    <property type="term" value="F:DNA binding"/>
    <property type="evidence" value="ECO:0007669"/>
    <property type="project" value="InterPro"/>
</dbReference>
<dbReference type="Ensembl" id="ENSSANT00000053493.1">
    <property type="protein sequence ID" value="ENSSANP00000050326.1"/>
    <property type="gene ID" value="ENSSANG00000025257.1"/>
</dbReference>
<sequence length="219" mass="24460">LHDNNAARVSENLHPGRSFQKAFVILNMCTHSYVLYVSYVSLSLGEECISRKGKWFTPSMFEKFGGKGHHKKWKGSIYYKPSNGLQQVKLLKLIQTTDEAAAAQLNFSDSPTDLNFSDFPTDATEPAVSPIVEEANQTTDEAAAAAQLNFSGSPAERQNPVASEETEKTGQMQLIKFLEKQFNTMNNTLKSIDLSLKKLSINILLLLLLLLDNYYTSLF</sequence>
<protein>
    <submittedName>
        <fullName evidence="2">Zgc:171506</fullName>
    </submittedName>
</protein>
<evidence type="ECO:0000259" key="1">
    <source>
        <dbReference type="PROSITE" id="PS50864"/>
    </source>
</evidence>
<evidence type="ECO:0000313" key="2">
    <source>
        <dbReference type="Ensembl" id="ENSSANP00000050326.1"/>
    </source>
</evidence>
<dbReference type="SUPFAM" id="SSF63763">
    <property type="entry name" value="SAND domain-like"/>
    <property type="match status" value="1"/>
</dbReference>
<dbReference type="Proteomes" id="UP000472260">
    <property type="component" value="Unassembled WGS sequence"/>
</dbReference>
<dbReference type="InterPro" id="IPR010919">
    <property type="entry name" value="SAND-like_dom_sf"/>
</dbReference>
<organism evidence="2 3">
    <name type="scientific">Sinocyclocheilus anshuiensis</name>
    <dbReference type="NCBI Taxonomy" id="1608454"/>
    <lineage>
        <taxon>Eukaryota</taxon>
        <taxon>Metazoa</taxon>
        <taxon>Chordata</taxon>
        <taxon>Craniata</taxon>
        <taxon>Vertebrata</taxon>
        <taxon>Euteleostomi</taxon>
        <taxon>Actinopterygii</taxon>
        <taxon>Neopterygii</taxon>
        <taxon>Teleostei</taxon>
        <taxon>Ostariophysi</taxon>
        <taxon>Cypriniformes</taxon>
        <taxon>Cyprinidae</taxon>
        <taxon>Cyprininae</taxon>
        <taxon>Sinocyclocheilus</taxon>
    </lineage>
</organism>
<reference evidence="2" key="2">
    <citation type="submission" date="2025-09" db="UniProtKB">
        <authorList>
            <consortium name="Ensembl"/>
        </authorList>
    </citation>
    <scope>IDENTIFICATION</scope>
</reference>
<dbReference type="InterPro" id="IPR000770">
    <property type="entry name" value="SAND_dom"/>
</dbReference>
<accession>A0A671NXA0</accession>